<evidence type="ECO:0000313" key="7">
    <source>
        <dbReference type="EMBL" id="HAB3238361.1"/>
    </source>
</evidence>
<dbReference type="GO" id="GO:0004803">
    <property type="term" value="F:transposase activity"/>
    <property type="evidence" value="ECO:0007669"/>
    <property type="project" value="InterPro"/>
</dbReference>
<evidence type="ECO:0000256" key="1">
    <source>
        <dbReference type="ARBA" id="ARBA00009402"/>
    </source>
</evidence>
<evidence type="ECO:0000256" key="5">
    <source>
        <dbReference type="SAM" id="MobiDB-lite"/>
    </source>
</evidence>
<evidence type="ECO:0000256" key="3">
    <source>
        <dbReference type="ARBA" id="ARBA00023125"/>
    </source>
</evidence>
<comment type="similarity">
    <text evidence="1">Belongs to the transposase 7 family.</text>
</comment>
<protein>
    <submittedName>
        <fullName evidence="8">Tn3 family transposase</fullName>
    </submittedName>
</protein>
<name>A0A6Y0MG61_SALEN</name>
<proteinExistence type="inferred from homology"/>
<dbReference type="NCBIfam" id="NF033527">
    <property type="entry name" value="transpos_Tn3"/>
    <property type="match status" value="1"/>
</dbReference>
<accession>A0A6Y0MG61</accession>
<dbReference type="EMBL" id="DAAGJA010000044">
    <property type="protein sequence ID" value="HAB3270180.1"/>
    <property type="molecule type" value="Genomic_DNA"/>
</dbReference>
<gene>
    <name evidence="7" type="ORF">GJG24_23720</name>
    <name evidence="8" type="ORF">GJG28_23715</name>
</gene>
<comment type="caution">
    <text evidence="8">The sequence shown here is derived from an EMBL/GenBank/DDBJ whole genome shotgun (WGS) entry which is preliminary data.</text>
</comment>
<reference evidence="8" key="1">
    <citation type="journal article" date="2018" name="Genome Biol.">
        <title>SKESA: strategic k-mer extension for scrupulous assemblies.</title>
        <authorList>
            <person name="Souvorov A."/>
            <person name="Agarwala R."/>
            <person name="Lipman D.J."/>
        </authorList>
    </citation>
    <scope>NUCLEOTIDE SEQUENCE</scope>
    <source>
        <strain evidence="7">ILBSalm5516355</strain>
        <strain evidence="8">ILBSalm5516367</strain>
    </source>
</reference>
<sequence>EKFAALKREQALPLAINPNSDQYLEERLQLLDEQLATVTRLAKDNELPDAILTESGLKITPLDAAVPDRAQALIDQTSQLLPRIKITELLMDVDDWTGFSRHFTHLKDGAEAKDRTLLLSAILGDAINLGLTKMAESSPGLTYAKLSWLQAWHIRDETYSAALAELVNHQYRHAFAAHWGDGTTSSSDGQRFRAGGRGESTGHVNPKYGSEPGRLFYTHISDQYAPFSTRVVNVGVRDSTYVLDGLLYHESDLRIEEHYTDTAGFTDHVFALMHLLGFRFAPRIRDLGETKLYVPQGVQAYPTLRPLIGGTLNIKHVRAHWDDILRLASSIKQGTVTASLMLRKLGSYPRQNGLAVALRELGRIERTLFILDWLQSVELRRRVHAGLNKGEAR</sequence>
<dbReference type="AlphaFoldDB" id="A0A6Y0MG61"/>
<organism evidence="8">
    <name type="scientific">Salmonella enteritidis</name>
    <dbReference type="NCBI Taxonomy" id="149539"/>
    <lineage>
        <taxon>Bacteria</taxon>
        <taxon>Pseudomonadati</taxon>
        <taxon>Pseudomonadota</taxon>
        <taxon>Gammaproteobacteria</taxon>
        <taxon>Enterobacterales</taxon>
        <taxon>Enterobacteriaceae</taxon>
        <taxon>Salmonella</taxon>
    </lineage>
</organism>
<dbReference type="EMBL" id="DAAGIT010000043">
    <property type="protein sequence ID" value="HAB3238361.1"/>
    <property type="molecule type" value="Genomic_DNA"/>
</dbReference>
<dbReference type="InterPro" id="IPR047653">
    <property type="entry name" value="Tn3-like_transpos"/>
</dbReference>
<feature type="non-terminal residue" evidence="8">
    <location>
        <position position="393"/>
    </location>
</feature>
<evidence type="ECO:0000313" key="8">
    <source>
        <dbReference type="EMBL" id="HAB3270180.1"/>
    </source>
</evidence>
<feature type="domain" description="Tn3 transposase DDE" evidence="6">
    <location>
        <begin position="88"/>
        <end position="393"/>
    </location>
</feature>
<evidence type="ECO:0000256" key="4">
    <source>
        <dbReference type="ARBA" id="ARBA00023172"/>
    </source>
</evidence>
<keyword evidence="2" id="KW-0815">Transposition</keyword>
<dbReference type="GO" id="GO:0003677">
    <property type="term" value="F:DNA binding"/>
    <property type="evidence" value="ECO:0007669"/>
    <property type="project" value="UniProtKB-KW"/>
</dbReference>
<dbReference type="GO" id="GO:0006313">
    <property type="term" value="P:DNA transposition"/>
    <property type="evidence" value="ECO:0007669"/>
    <property type="project" value="InterPro"/>
</dbReference>
<reference evidence="8" key="2">
    <citation type="submission" date="2019-02" db="EMBL/GenBank/DDBJ databases">
        <authorList>
            <consortium name="NCBI Pathogen Detection Project"/>
        </authorList>
    </citation>
    <scope>NUCLEOTIDE SEQUENCE</scope>
    <source>
        <strain evidence="7">ILBSalm5516355</strain>
        <strain evidence="8">ILBSalm5516367</strain>
    </source>
</reference>
<keyword evidence="3" id="KW-0238">DNA-binding</keyword>
<feature type="region of interest" description="Disordered" evidence="5">
    <location>
        <begin position="186"/>
        <end position="205"/>
    </location>
</feature>
<evidence type="ECO:0000256" key="2">
    <source>
        <dbReference type="ARBA" id="ARBA00022578"/>
    </source>
</evidence>
<dbReference type="InterPro" id="IPR002513">
    <property type="entry name" value="Tn3_Tnp_DDE_dom"/>
</dbReference>
<keyword evidence="4" id="KW-0233">DNA recombination</keyword>
<feature type="non-terminal residue" evidence="8">
    <location>
        <position position="1"/>
    </location>
</feature>
<evidence type="ECO:0000259" key="6">
    <source>
        <dbReference type="Pfam" id="PF01526"/>
    </source>
</evidence>
<dbReference type="Pfam" id="PF01526">
    <property type="entry name" value="DDE_Tnp_Tn3"/>
    <property type="match status" value="1"/>
</dbReference>